<protein>
    <submittedName>
        <fullName evidence="1">Uncharacterized protein</fullName>
    </submittedName>
</protein>
<dbReference type="RefSeq" id="XP_068348984.1">
    <property type="nucleotide sequence ID" value="XM_068511772.1"/>
</dbReference>
<reference evidence="1" key="1">
    <citation type="submission" date="2016-10" db="EMBL/GenBank/DDBJ databases">
        <authorList>
            <person name="Benchimol M."/>
            <person name="Almeida L.G."/>
            <person name="Vasconcelos A.T."/>
            <person name="Perreira-Neves A."/>
            <person name="Rosa I.A."/>
            <person name="Tasca T."/>
            <person name="Bogo M.R."/>
            <person name="de Souza W."/>
        </authorList>
    </citation>
    <scope>NUCLEOTIDE SEQUENCE [LARGE SCALE GENOMIC DNA]</scope>
    <source>
        <strain evidence="1">K</strain>
    </source>
</reference>
<sequence>MVKFFFLMKNRCGTFSKSVINMNKQSFLYHWKQKLESFIEIQELIATFNQLENPETSLISIIPEELFFGRESILNLLQIIISHANCQNINPFFQFFSDIKEHLVHHFSSEELFSIVEFNYIRLYLYEIGLITFESIISEAKTSFKIFRYFLIDIKENDETEFNHLIRIRFTTALNGVDIETFRENRKKMINENQIAKLIRFNNVNEFQNYRVSGGVMSLPTLEVKSIHYIYK</sequence>
<keyword evidence="2" id="KW-1185">Reference proteome</keyword>
<dbReference type="AlphaFoldDB" id="A0A1J4JC71"/>
<comment type="caution">
    <text evidence="1">The sequence shown here is derived from an EMBL/GenBank/DDBJ whole genome shotgun (WGS) entry which is preliminary data.</text>
</comment>
<name>A0A1J4JC71_9EUKA</name>
<dbReference type="GeneID" id="94846476"/>
<accession>A0A1J4JC71</accession>
<dbReference type="Proteomes" id="UP000179807">
    <property type="component" value="Unassembled WGS sequence"/>
</dbReference>
<evidence type="ECO:0000313" key="1">
    <source>
        <dbReference type="EMBL" id="OHS95847.1"/>
    </source>
</evidence>
<organism evidence="1 2">
    <name type="scientific">Tritrichomonas foetus</name>
    <dbReference type="NCBI Taxonomy" id="1144522"/>
    <lineage>
        <taxon>Eukaryota</taxon>
        <taxon>Metamonada</taxon>
        <taxon>Parabasalia</taxon>
        <taxon>Tritrichomonadida</taxon>
        <taxon>Tritrichomonadidae</taxon>
        <taxon>Tritrichomonas</taxon>
    </lineage>
</organism>
<evidence type="ECO:0000313" key="2">
    <source>
        <dbReference type="Proteomes" id="UP000179807"/>
    </source>
</evidence>
<proteinExistence type="predicted"/>
<gene>
    <name evidence="1" type="ORF">TRFO_38006</name>
</gene>
<dbReference type="EMBL" id="MLAK01001216">
    <property type="protein sequence ID" value="OHS95847.1"/>
    <property type="molecule type" value="Genomic_DNA"/>
</dbReference>
<dbReference type="VEuPathDB" id="TrichDB:TRFO_38006"/>